<comment type="caution">
    <text evidence="3">The sequence shown here is derived from an EMBL/GenBank/DDBJ whole genome shotgun (WGS) entry which is preliminary data.</text>
</comment>
<keyword evidence="4" id="KW-1185">Reference proteome</keyword>
<dbReference type="GO" id="GO:0003677">
    <property type="term" value="F:DNA binding"/>
    <property type="evidence" value="ECO:0007669"/>
    <property type="project" value="UniProtKB-KW"/>
</dbReference>
<protein>
    <recommendedName>
        <fullName evidence="1">Nuclear nucleic acid-binding protein C1D</fullName>
    </recommendedName>
</protein>
<dbReference type="GO" id="GO:0003723">
    <property type="term" value="F:RNA binding"/>
    <property type="evidence" value="ECO:0007669"/>
    <property type="project" value="UniProtKB-UniRule"/>
</dbReference>
<dbReference type="STRING" id="554055.A0A2P6UZC0"/>
<dbReference type="InterPro" id="IPR011082">
    <property type="entry name" value="Exosome-assoc_fac/DNA_repair"/>
</dbReference>
<keyword evidence="1" id="KW-0238">DNA-binding</keyword>
<dbReference type="GO" id="GO:0005730">
    <property type="term" value="C:nucleolus"/>
    <property type="evidence" value="ECO:0007669"/>
    <property type="project" value="UniProtKB-SubCell"/>
</dbReference>
<keyword evidence="1" id="KW-0963">Cytoplasm</keyword>
<comment type="subcellular location">
    <subcellularLocation>
        <location evidence="1">Cytoplasm</location>
    </subcellularLocation>
    <subcellularLocation>
        <location evidence="1">Nucleus</location>
        <location evidence="1">Nucleolus</location>
    </subcellularLocation>
    <subcellularLocation>
        <location evidence="1">Nucleus</location>
    </subcellularLocation>
</comment>
<dbReference type="GO" id="GO:0000178">
    <property type="term" value="C:exosome (RNase complex)"/>
    <property type="evidence" value="ECO:0007669"/>
    <property type="project" value="TreeGrafter"/>
</dbReference>
<dbReference type="AlphaFoldDB" id="A0A2P6UZC0"/>
<dbReference type="PANTHER" id="PTHR15341:SF3">
    <property type="entry name" value="NUCLEAR NUCLEIC ACID-BINDING PROTEIN C1D"/>
    <property type="match status" value="1"/>
</dbReference>
<dbReference type="GO" id="GO:0005737">
    <property type="term" value="C:cytoplasm"/>
    <property type="evidence" value="ECO:0007669"/>
    <property type="project" value="UniProtKB-SubCell"/>
</dbReference>
<gene>
    <name evidence="3" type="ORF">C2E20_9129</name>
</gene>
<dbReference type="PANTHER" id="PTHR15341">
    <property type="entry name" value="SUN-COR STEROID HORMONE RECEPTOR CO-REPRESSOR"/>
    <property type="match status" value="1"/>
</dbReference>
<organism evidence="3 4">
    <name type="scientific">Micractinium conductrix</name>
    <dbReference type="NCBI Taxonomy" id="554055"/>
    <lineage>
        <taxon>Eukaryota</taxon>
        <taxon>Viridiplantae</taxon>
        <taxon>Chlorophyta</taxon>
        <taxon>core chlorophytes</taxon>
        <taxon>Trebouxiophyceae</taxon>
        <taxon>Chlorellales</taxon>
        <taxon>Chlorellaceae</taxon>
        <taxon>Chlorella clade</taxon>
        <taxon>Micractinium</taxon>
    </lineage>
</organism>
<feature type="region of interest" description="Disordered" evidence="2">
    <location>
        <begin position="138"/>
        <end position="208"/>
    </location>
</feature>
<keyword evidence="1" id="KW-0694">RNA-binding</keyword>
<evidence type="ECO:0000256" key="2">
    <source>
        <dbReference type="SAM" id="MobiDB-lite"/>
    </source>
</evidence>
<evidence type="ECO:0000313" key="4">
    <source>
        <dbReference type="Proteomes" id="UP000239649"/>
    </source>
</evidence>
<evidence type="ECO:0000256" key="1">
    <source>
        <dbReference type="RuleBase" id="RU368003"/>
    </source>
</evidence>
<dbReference type="EMBL" id="LHPF02000080">
    <property type="protein sequence ID" value="PSC67180.1"/>
    <property type="molecule type" value="Genomic_DNA"/>
</dbReference>
<feature type="compositionally biased region" description="Gly residues" evidence="2">
    <location>
        <begin position="140"/>
        <end position="164"/>
    </location>
</feature>
<name>A0A2P6UZC0_9CHLO</name>
<comment type="similarity">
    <text evidence="1">Belongs to the C1D family.</text>
</comment>
<dbReference type="Proteomes" id="UP000239649">
    <property type="component" value="Unassembled WGS sequence"/>
</dbReference>
<proteinExistence type="inferred from homology"/>
<dbReference type="GO" id="GO:0000460">
    <property type="term" value="P:maturation of 5.8S rRNA"/>
    <property type="evidence" value="ECO:0007669"/>
    <property type="project" value="TreeGrafter"/>
</dbReference>
<sequence>MDLALPEEVQEQLADFEKLLGLLEAKLQPFLGEGGAAVLVQLPPLERAQAQLALAQATAALFRLYLLASGVDADEHETSSEKKRLVIYSKKVRRALSEQELGQAKRSLEVNVAAVNRFISAAVPDLSSDQKAALKAARGKSGGGTAAGASGGKRTAGGGGGDGGQDAEAAAAAFLQDTLGGQEGDAAAPVPAPAGERTAGGKQQAQRR</sequence>
<reference evidence="3 4" key="1">
    <citation type="journal article" date="2018" name="Plant J.">
        <title>Genome sequences of Chlorella sorokiniana UTEX 1602 and Micractinium conductrix SAG 241.80: implications to maltose excretion by a green alga.</title>
        <authorList>
            <person name="Arriola M.B."/>
            <person name="Velmurugan N."/>
            <person name="Zhang Y."/>
            <person name="Plunkett M.H."/>
            <person name="Hondzo H."/>
            <person name="Barney B.M."/>
        </authorList>
    </citation>
    <scope>NUCLEOTIDE SEQUENCE [LARGE SCALE GENOMIC DNA]</scope>
    <source>
        <strain evidence="3 4">SAG 241.80</strain>
    </source>
</reference>
<keyword evidence="1" id="KW-0698">rRNA processing</keyword>
<evidence type="ECO:0000313" key="3">
    <source>
        <dbReference type="EMBL" id="PSC67180.1"/>
    </source>
</evidence>
<accession>A0A2P6UZC0</accession>
<keyword evidence="1" id="KW-0539">Nucleus</keyword>
<comment type="function">
    <text evidence="1">Plays a role in the recruitment of the exosome to pre-rRNA to mediate the 3'-5' end processing of the 5.8S rRNA.</text>
</comment>
<dbReference type="GO" id="GO:0010468">
    <property type="term" value="P:regulation of gene expression"/>
    <property type="evidence" value="ECO:0007669"/>
    <property type="project" value="TreeGrafter"/>
</dbReference>
<comment type="subunit">
    <text evidence="1">Monomer and homodimer.</text>
</comment>
<dbReference type="OrthoDB" id="1421013at2759"/>